<protein>
    <submittedName>
        <fullName evidence="1">Uncharacterized protein</fullName>
    </submittedName>
</protein>
<dbReference type="EMBL" id="VDCQ01000114">
    <property type="protein sequence ID" value="TNJ55717.1"/>
    <property type="molecule type" value="Genomic_DNA"/>
</dbReference>
<sequence length="756" mass="83705">MTKSRMRLVFALSAAAVVVAATLWLGLQIWSWQKQASTLSKKAAQTGSFAAPGSPLLPPQLPPEERFKPVAESVSLKLLADSATGHFQVIDKSTGYTMRSYPDPQYWSGETLPAGWKNNLLSPIIVEYANISNYKSATKTVGLIGEDGYVEQFQTTPAGFKATFVFGKGQFKIPVEVTLNNRYVETTILDEGIVEGGAFSLLNAKLYPLLGSQPSYGQDGYIFIPDGSGALIRFKPNRIMQQLTYNESIYGSDASFYSENVARQPVTLPVFGLKSGSQGFAAVVTEGAEAANVYAAPSGSVGISNWVTAEWQYRKRFFQSISKSTDEGFFTYGADKFVVPRRTVRYYVLSPQASDYVGMASVYRSYLIDEKQVKPQRPSKDGIPLYVDIIGGDIEKGLLLDKYKTGTTTSEAVQLVRDVHDLGIRNLTVHYTGWQKDGYSTHGDYFPVESKLGGNKGMKSFIDFAHSLNIPVYLTANYSINNVGDGFWPRRDGLRDLAGNVLETRLNHKQEPSSFVSPGFYRKAVASDLSRYESLGADGIYFEDGIGRLLSTDYNGRYYGSRGDAIGIQRDIFRQTNESLGAVAANNVNAFAFDQVTHIPRLADDYSHDIFVDEAVPFAQIVLHGLVGYTSAWSNLRDESRVEFLRSIEYGAYPTYVFASAPSDKLKNAYSVWYYSLNYKDWLDSLAEEYRRSNEALSEVQGKSITGHRTLAPNVKETVYEGSYRIIVNYNASEYVKGSLRVPGQDFAVVRGEAAP</sequence>
<dbReference type="Proteomes" id="UP000307943">
    <property type="component" value="Unassembled WGS sequence"/>
</dbReference>
<organism evidence="1 2">
    <name type="scientific">Paenibacillus hemerocallicola</name>
    <dbReference type="NCBI Taxonomy" id="1172614"/>
    <lineage>
        <taxon>Bacteria</taxon>
        <taxon>Bacillati</taxon>
        <taxon>Bacillota</taxon>
        <taxon>Bacilli</taxon>
        <taxon>Bacillales</taxon>
        <taxon>Paenibacillaceae</taxon>
        <taxon>Paenibacillus</taxon>
    </lineage>
</organism>
<evidence type="ECO:0000313" key="2">
    <source>
        <dbReference type="Proteomes" id="UP000307943"/>
    </source>
</evidence>
<dbReference type="AlphaFoldDB" id="A0A5C4SVI7"/>
<keyword evidence="2" id="KW-1185">Reference proteome</keyword>
<name>A0A5C4SVI7_9BACL</name>
<comment type="caution">
    <text evidence="1">The sequence shown here is derived from an EMBL/GenBank/DDBJ whole genome shotgun (WGS) entry which is preliminary data.</text>
</comment>
<evidence type="ECO:0000313" key="1">
    <source>
        <dbReference type="EMBL" id="TNJ55717.1"/>
    </source>
</evidence>
<dbReference type="RefSeq" id="WP_139607761.1">
    <property type="nucleotide sequence ID" value="NZ_VDCQ01000114.1"/>
</dbReference>
<accession>A0A5C4SVI7</accession>
<reference evidence="1 2" key="1">
    <citation type="submission" date="2019-05" db="EMBL/GenBank/DDBJ databases">
        <title>We sequenced the genome of Paenibacillus hemerocallicola KCTC 33185 for further insight into its adaptation and study the phylogeny of Paenibacillus.</title>
        <authorList>
            <person name="Narsing Rao M.P."/>
        </authorList>
    </citation>
    <scope>NUCLEOTIDE SEQUENCE [LARGE SCALE GENOMIC DNA]</scope>
    <source>
        <strain evidence="1 2">KCTC 33185</strain>
    </source>
</reference>
<dbReference type="InterPro" id="IPR043751">
    <property type="entry name" value="DUF5696"/>
</dbReference>
<proteinExistence type="predicted"/>
<dbReference type="Gene3D" id="3.20.20.80">
    <property type="entry name" value="Glycosidases"/>
    <property type="match status" value="1"/>
</dbReference>
<dbReference type="Pfam" id="PF18952">
    <property type="entry name" value="DUF5696"/>
    <property type="match status" value="1"/>
</dbReference>
<dbReference type="OrthoDB" id="9793135at2"/>
<gene>
    <name evidence="1" type="ORF">FE784_39310</name>
</gene>